<comment type="caution">
    <text evidence="1">The sequence shown here is derived from an EMBL/GenBank/DDBJ whole genome shotgun (WGS) entry which is preliminary data.</text>
</comment>
<organism evidence="1 2">
    <name type="scientific">Saccharibacillus kuerlensis</name>
    <dbReference type="NCBI Taxonomy" id="459527"/>
    <lineage>
        <taxon>Bacteria</taxon>
        <taxon>Bacillati</taxon>
        <taxon>Bacillota</taxon>
        <taxon>Bacilli</taxon>
        <taxon>Bacillales</taxon>
        <taxon>Paenibacillaceae</taxon>
        <taxon>Saccharibacillus</taxon>
    </lineage>
</organism>
<sequence>MTNKTSRERSGYLFNVDILIDDSTNAQALQSLLALLNDSDKVVDLRVNSGIELGKIIDAALASLKTNYVEKSKVHLSSAKNFQSKVAASEAAAKAVLKQAVQAKSASYFTPDDIRDSISKNRLVRLTVNKSGGSRLSIPCRILNFDESSQLLNVYHVDEKQVYSFSLNEIDELTGQ</sequence>
<evidence type="ECO:0000313" key="2">
    <source>
        <dbReference type="Proteomes" id="UP000606653"/>
    </source>
</evidence>
<reference evidence="2" key="1">
    <citation type="journal article" date="2019" name="Int. J. Syst. Evol. Microbiol.">
        <title>The Global Catalogue of Microorganisms (GCM) 10K type strain sequencing project: providing services to taxonomists for standard genome sequencing and annotation.</title>
        <authorList>
            <consortium name="The Broad Institute Genomics Platform"/>
            <consortium name="The Broad Institute Genome Sequencing Center for Infectious Disease"/>
            <person name="Wu L."/>
            <person name="Ma J."/>
        </authorList>
    </citation>
    <scope>NUCLEOTIDE SEQUENCE [LARGE SCALE GENOMIC DNA]</scope>
    <source>
        <strain evidence="2">CGMCC 1.6964</strain>
    </source>
</reference>
<keyword evidence="2" id="KW-1185">Reference proteome</keyword>
<proteinExistence type="predicted"/>
<dbReference type="EMBL" id="BMLN01000001">
    <property type="protein sequence ID" value="GGN92137.1"/>
    <property type="molecule type" value="Genomic_DNA"/>
</dbReference>
<protein>
    <submittedName>
        <fullName evidence="1">Uncharacterized protein</fullName>
    </submittedName>
</protein>
<evidence type="ECO:0000313" key="1">
    <source>
        <dbReference type="EMBL" id="GGN92137.1"/>
    </source>
</evidence>
<accession>A0ABQ2KST4</accession>
<dbReference type="Proteomes" id="UP000606653">
    <property type="component" value="Unassembled WGS sequence"/>
</dbReference>
<name>A0ABQ2KST4_9BACL</name>
<gene>
    <name evidence="1" type="ORF">GCM10010969_04280</name>
</gene>